<proteinExistence type="predicted"/>
<feature type="region of interest" description="Disordered" evidence="1">
    <location>
        <begin position="47"/>
        <end position="79"/>
    </location>
</feature>
<organism evidence="2 3">
    <name type="scientific">Vitis vinifera</name>
    <name type="common">Grape</name>
    <dbReference type="NCBI Taxonomy" id="29760"/>
    <lineage>
        <taxon>Eukaryota</taxon>
        <taxon>Viridiplantae</taxon>
        <taxon>Streptophyta</taxon>
        <taxon>Embryophyta</taxon>
        <taxon>Tracheophyta</taxon>
        <taxon>Spermatophyta</taxon>
        <taxon>Magnoliopsida</taxon>
        <taxon>eudicotyledons</taxon>
        <taxon>Gunneridae</taxon>
        <taxon>Pentapetalae</taxon>
        <taxon>rosids</taxon>
        <taxon>Vitales</taxon>
        <taxon>Vitaceae</taxon>
        <taxon>Viteae</taxon>
        <taxon>Vitis</taxon>
    </lineage>
</organism>
<evidence type="ECO:0000256" key="1">
    <source>
        <dbReference type="SAM" id="MobiDB-lite"/>
    </source>
</evidence>
<evidence type="ECO:0000313" key="2">
    <source>
        <dbReference type="EMBL" id="RVX20227.1"/>
    </source>
</evidence>
<dbReference type="Proteomes" id="UP000288805">
    <property type="component" value="Unassembled WGS sequence"/>
</dbReference>
<comment type="caution">
    <text evidence="2">The sequence shown here is derived from an EMBL/GenBank/DDBJ whole genome shotgun (WGS) entry which is preliminary data.</text>
</comment>
<dbReference type="EMBL" id="QGNW01000007">
    <property type="protein sequence ID" value="RVX20227.1"/>
    <property type="molecule type" value="Genomic_DNA"/>
</dbReference>
<protein>
    <submittedName>
        <fullName evidence="2">Uncharacterized protein</fullName>
    </submittedName>
</protein>
<gene>
    <name evidence="2" type="ORF">CK203_004777</name>
</gene>
<sequence length="79" mass="8576">MLLWIAGEEIREIRGCVIPAKAFAKSEVQGEDGGMSCEEPGESAVTGALSHLHPHDPVSTTVGVSKWQLKREKEHAQSH</sequence>
<name>A0A438KGA2_VITVI</name>
<accession>A0A438KGA2</accession>
<reference evidence="2 3" key="1">
    <citation type="journal article" date="2018" name="PLoS Genet.">
        <title>Population sequencing reveals clonal diversity and ancestral inbreeding in the grapevine cultivar Chardonnay.</title>
        <authorList>
            <person name="Roach M.J."/>
            <person name="Johnson D.L."/>
            <person name="Bohlmann J."/>
            <person name="van Vuuren H.J."/>
            <person name="Jones S.J."/>
            <person name="Pretorius I.S."/>
            <person name="Schmidt S.A."/>
            <person name="Borneman A.R."/>
        </authorList>
    </citation>
    <scope>NUCLEOTIDE SEQUENCE [LARGE SCALE GENOMIC DNA]</scope>
    <source>
        <strain evidence="3">cv. Chardonnay</strain>
        <tissue evidence="2">Leaf</tissue>
    </source>
</reference>
<feature type="compositionally biased region" description="Basic and acidic residues" evidence="1">
    <location>
        <begin position="69"/>
        <end position="79"/>
    </location>
</feature>
<evidence type="ECO:0000313" key="3">
    <source>
        <dbReference type="Proteomes" id="UP000288805"/>
    </source>
</evidence>
<dbReference type="AlphaFoldDB" id="A0A438KGA2"/>